<sequence length="286" mass="31465">MVLPNDRLQTALTHVGMKNGRMLVKGRTSKEDGTPVLELEAEVDQPPTAYVFTGQGMQQIDMGMDLYQESPAARDVWDCANKHTRTAYGFDLFDIVRSNPKQLSVHFNGKAGRYIRSHYMMISDHALGKEMVDTEFPTHSVLSDLTTQSTSYTFQLAEGLLNLTQFTQCAQIAMTVATMADMRSKGLVQTGAMFAGHSFGEVCALAAMANVFSIEGMLDVAFYRGLIMQSAVSRDEQGRSEFGMVSVNPTRINKAFDEKMLLLAVNSICAACSGLLRVINYNVRGA</sequence>
<dbReference type="Gene3D" id="6.10.60.10">
    <property type="match status" value="1"/>
</dbReference>
<dbReference type="SUPFAM" id="SSF52151">
    <property type="entry name" value="FabD/lysophospholipase-like"/>
    <property type="match status" value="1"/>
</dbReference>
<dbReference type="InterPro" id="IPR003965">
    <property type="entry name" value="Fatty_acid_synthase"/>
</dbReference>
<proteinExistence type="predicted"/>
<dbReference type="OrthoDB" id="4251012at2759"/>
<dbReference type="InterPro" id="IPR014043">
    <property type="entry name" value="Acyl_transferase_dom"/>
</dbReference>
<dbReference type="Pfam" id="PF00698">
    <property type="entry name" value="Acyl_transf_1"/>
    <property type="match status" value="1"/>
</dbReference>
<dbReference type="PRINTS" id="PR01483">
    <property type="entry name" value="FASYNTHASE"/>
</dbReference>
<dbReference type="AlphaFoldDB" id="A0A9W8HRA6"/>
<dbReference type="Gene3D" id="3.10.129.10">
    <property type="entry name" value="Hotdog Thioesterase"/>
    <property type="match status" value="1"/>
</dbReference>
<evidence type="ECO:0000313" key="3">
    <source>
        <dbReference type="EMBL" id="KAJ2790884.1"/>
    </source>
</evidence>
<evidence type="ECO:0000313" key="4">
    <source>
        <dbReference type="Proteomes" id="UP001140094"/>
    </source>
</evidence>
<dbReference type="EMBL" id="JANBUO010003432">
    <property type="protein sequence ID" value="KAJ2790884.1"/>
    <property type="molecule type" value="Genomic_DNA"/>
</dbReference>
<dbReference type="PANTHER" id="PTHR10982">
    <property type="entry name" value="MALONYL COA-ACYL CARRIER PROTEIN TRANSACYLASE"/>
    <property type="match status" value="1"/>
</dbReference>
<dbReference type="GO" id="GO:0005835">
    <property type="term" value="C:fatty acid synthase complex"/>
    <property type="evidence" value="ECO:0007669"/>
    <property type="project" value="InterPro"/>
</dbReference>
<dbReference type="GO" id="GO:0006633">
    <property type="term" value="P:fatty acid biosynthetic process"/>
    <property type="evidence" value="ECO:0007669"/>
    <property type="project" value="InterPro"/>
</dbReference>
<accession>A0A9W8HRA6</accession>
<name>A0A9W8HRA6_9FUNG</name>
<gene>
    <name evidence="3" type="primary">FAS1_4</name>
    <name evidence="3" type="ORF">H4R20_006939</name>
</gene>
<evidence type="ECO:0000256" key="1">
    <source>
        <dbReference type="ARBA" id="ARBA00022679"/>
    </source>
</evidence>
<dbReference type="GO" id="GO:0004321">
    <property type="term" value="F:fatty-acyl-CoA synthase activity"/>
    <property type="evidence" value="ECO:0007669"/>
    <property type="project" value="UniProtKB-EC"/>
</dbReference>
<keyword evidence="3" id="KW-0012">Acyltransferase</keyword>
<dbReference type="PANTHER" id="PTHR10982:SF21">
    <property type="entry name" value="FATTY ACID SYNTHASE SUBUNIT BETA"/>
    <property type="match status" value="1"/>
</dbReference>
<dbReference type="Gene3D" id="3.40.366.10">
    <property type="entry name" value="Malonyl-Coenzyme A Acyl Carrier Protein, domain 2"/>
    <property type="match status" value="1"/>
</dbReference>
<organism evidence="3 4">
    <name type="scientific">Coemansia guatemalensis</name>
    <dbReference type="NCBI Taxonomy" id="2761395"/>
    <lineage>
        <taxon>Eukaryota</taxon>
        <taxon>Fungi</taxon>
        <taxon>Fungi incertae sedis</taxon>
        <taxon>Zoopagomycota</taxon>
        <taxon>Kickxellomycotina</taxon>
        <taxon>Kickxellomycetes</taxon>
        <taxon>Kickxellales</taxon>
        <taxon>Kickxellaceae</taxon>
        <taxon>Coemansia</taxon>
    </lineage>
</organism>
<dbReference type="GO" id="GO:0004312">
    <property type="term" value="F:fatty acid synthase activity"/>
    <property type="evidence" value="ECO:0007669"/>
    <property type="project" value="InterPro"/>
</dbReference>
<dbReference type="Proteomes" id="UP001140094">
    <property type="component" value="Unassembled WGS sequence"/>
</dbReference>
<keyword evidence="1 3" id="KW-0808">Transferase</keyword>
<protein>
    <submittedName>
        <fullName evidence="3">Beta subunit of fatty acid synthetase</fullName>
        <ecNumber evidence="3">2.3.1.86</ecNumber>
    </submittedName>
</protein>
<comment type="caution">
    <text evidence="3">The sequence shown here is derived from an EMBL/GenBank/DDBJ whole genome shotgun (WGS) entry which is preliminary data.</text>
</comment>
<dbReference type="EC" id="2.3.1.86" evidence="3"/>
<keyword evidence="4" id="KW-1185">Reference proteome</keyword>
<evidence type="ECO:0000259" key="2">
    <source>
        <dbReference type="Pfam" id="PF00698"/>
    </source>
</evidence>
<reference evidence="3" key="1">
    <citation type="submission" date="2022-07" db="EMBL/GenBank/DDBJ databases">
        <title>Phylogenomic reconstructions and comparative analyses of Kickxellomycotina fungi.</title>
        <authorList>
            <person name="Reynolds N.K."/>
            <person name="Stajich J.E."/>
            <person name="Barry K."/>
            <person name="Grigoriev I.V."/>
            <person name="Crous P."/>
            <person name="Smith M.E."/>
        </authorList>
    </citation>
    <scope>NUCLEOTIDE SEQUENCE</scope>
    <source>
        <strain evidence="3">NRRL 1565</strain>
    </source>
</reference>
<dbReference type="InterPro" id="IPR016035">
    <property type="entry name" value="Acyl_Trfase/lysoPLipase"/>
</dbReference>
<feature type="domain" description="Malonyl-CoA:ACP transacylase (MAT)" evidence="2">
    <location>
        <begin position="50"/>
        <end position="282"/>
    </location>
</feature>
<dbReference type="InterPro" id="IPR050830">
    <property type="entry name" value="Fungal_FAS"/>
</dbReference>
<dbReference type="InterPro" id="IPR001227">
    <property type="entry name" value="Ac_transferase_dom_sf"/>
</dbReference>
<feature type="non-terminal residue" evidence="3">
    <location>
        <position position="286"/>
    </location>
</feature>